<proteinExistence type="predicted"/>
<evidence type="ECO:0000313" key="4">
    <source>
        <dbReference type="WBParaSite" id="SSLN_0001664901-mRNA-1"/>
    </source>
</evidence>
<name>A0A183THU3_SCHSO</name>
<evidence type="ECO:0000313" key="3">
    <source>
        <dbReference type="Proteomes" id="UP000275846"/>
    </source>
</evidence>
<organism evidence="4">
    <name type="scientific">Schistocephalus solidus</name>
    <name type="common">Tapeworm</name>
    <dbReference type="NCBI Taxonomy" id="70667"/>
    <lineage>
        <taxon>Eukaryota</taxon>
        <taxon>Metazoa</taxon>
        <taxon>Spiralia</taxon>
        <taxon>Lophotrochozoa</taxon>
        <taxon>Platyhelminthes</taxon>
        <taxon>Cestoda</taxon>
        <taxon>Eucestoda</taxon>
        <taxon>Diphyllobothriidea</taxon>
        <taxon>Diphyllobothriidae</taxon>
        <taxon>Schistocephalus</taxon>
    </lineage>
</organism>
<reference evidence="4" key="1">
    <citation type="submission" date="2016-06" db="UniProtKB">
        <authorList>
            <consortium name="WormBaseParasite"/>
        </authorList>
    </citation>
    <scope>IDENTIFICATION</scope>
</reference>
<feature type="compositionally biased region" description="Low complexity" evidence="1">
    <location>
        <begin position="38"/>
        <end position="51"/>
    </location>
</feature>
<dbReference type="WBParaSite" id="SSLN_0001664901-mRNA-1">
    <property type="protein sequence ID" value="SSLN_0001664901-mRNA-1"/>
    <property type="gene ID" value="SSLN_0001664901"/>
</dbReference>
<evidence type="ECO:0000256" key="1">
    <source>
        <dbReference type="SAM" id="MobiDB-lite"/>
    </source>
</evidence>
<gene>
    <name evidence="2" type="ORF">SSLN_LOCUS16041</name>
</gene>
<sequence length="89" mass="9467">MGPLGHIHFNDSGIHRDAHIPNTPRIPNNTRIPSPPMSATTGTSSTTSADSAHANYPAHIVTANGQHASAWSVTCKPIARRPLNPYLPP</sequence>
<evidence type="ECO:0000313" key="2">
    <source>
        <dbReference type="EMBL" id="VDM02427.1"/>
    </source>
</evidence>
<dbReference type="AlphaFoldDB" id="A0A183THU3"/>
<feature type="region of interest" description="Disordered" evidence="1">
    <location>
        <begin position="1"/>
        <end position="51"/>
    </location>
</feature>
<protein>
    <submittedName>
        <fullName evidence="2 4">Uncharacterized protein</fullName>
    </submittedName>
</protein>
<dbReference type="Proteomes" id="UP000275846">
    <property type="component" value="Unassembled WGS sequence"/>
</dbReference>
<keyword evidence="3" id="KW-1185">Reference proteome</keyword>
<reference evidence="2 3" key="2">
    <citation type="submission" date="2018-11" db="EMBL/GenBank/DDBJ databases">
        <authorList>
            <consortium name="Pathogen Informatics"/>
        </authorList>
    </citation>
    <scope>NUCLEOTIDE SEQUENCE [LARGE SCALE GENOMIC DNA]</scope>
    <source>
        <strain evidence="2 3">NST_G2</strain>
    </source>
</reference>
<dbReference type="EMBL" id="UYSU01040596">
    <property type="protein sequence ID" value="VDM02427.1"/>
    <property type="molecule type" value="Genomic_DNA"/>
</dbReference>
<accession>A0A183THU3</accession>